<feature type="chain" id="PRO_5003094283" evidence="2">
    <location>
        <begin position="24"/>
        <end position="392"/>
    </location>
</feature>
<dbReference type="Pfam" id="PF10633">
    <property type="entry name" value="NPCBM_assoc"/>
    <property type="match status" value="2"/>
</dbReference>
<dbReference type="EMBL" id="CP002049">
    <property type="protein sequence ID" value="ADI13958.1"/>
    <property type="molecule type" value="Genomic_DNA"/>
</dbReference>
<feature type="signal peptide" evidence="2">
    <location>
        <begin position="1"/>
        <end position="23"/>
    </location>
</feature>
<evidence type="ECO:0000256" key="1">
    <source>
        <dbReference type="SAM" id="Phobius"/>
    </source>
</evidence>
<dbReference type="Proteomes" id="UP000000379">
    <property type="component" value="Chromosome"/>
</dbReference>
<accession>D7CU60</accession>
<dbReference type="eggNOG" id="COG1470">
    <property type="taxonomic scope" value="Bacteria"/>
</dbReference>
<protein>
    <submittedName>
        <fullName evidence="4">Alpha-galactosidase, NPCBM associated NEW3 domain protein</fullName>
    </submittedName>
</protein>
<evidence type="ECO:0000259" key="3">
    <source>
        <dbReference type="Pfam" id="PF10633"/>
    </source>
</evidence>
<keyword evidence="5" id="KW-1185">Reference proteome</keyword>
<dbReference type="PANTHER" id="PTHR39198">
    <property type="entry name" value="HYPOTHETICAL MEMBRANE PROTEIN, CONSERVED"/>
    <property type="match status" value="1"/>
</dbReference>
<feature type="transmembrane region" description="Helical" evidence="1">
    <location>
        <begin position="366"/>
        <end position="387"/>
    </location>
</feature>
<evidence type="ECO:0000313" key="5">
    <source>
        <dbReference type="Proteomes" id="UP000000379"/>
    </source>
</evidence>
<feature type="domain" description="Alpha-galactosidase NEW3" evidence="3">
    <location>
        <begin position="274"/>
        <end position="347"/>
    </location>
</feature>
<dbReference type="InterPro" id="IPR018905">
    <property type="entry name" value="A-galactase_NEW3"/>
</dbReference>
<keyword evidence="1" id="KW-0472">Membrane</keyword>
<proteinExistence type="predicted"/>
<evidence type="ECO:0000313" key="4">
    <source>
        <dbReference type="EMBL" id="ADI13958.1"/>
    </source>
</evidence>
<dbReference type="RefSeq" id="WP_013177330.1">
    <property type="nucleotide sequence ID" value="NC_014221.1"/>
</dbReference>
<dbReference type="KEGG" id="tra:Trad_0824"/>
<dbReference type="AlphaFoldDB" id="D7CU60"/>
<keyword evidence="1" id="KW-0812">Transmembrane</keyword>
<dbReference type="InterPro" id="IPR013783">
    <property type="entry name" value="Ig-like_fold"/>
</dbReference>
<reference evidence="4 5" key="2">
    <citation type="journal article" date="2011" name="Stand. Genomic Sci.">
        <title>Complete genome sequence of Truepera radiovictrix type strain (RQ-24).</title>
        <authorList>
            <person name="Ivanova N."/>
            <person name="Rohde C."/>
            <person name="Munk C."/>
            <person name="Nolan M."/>
            <person name="Lucas S."/>
            <person name="Del Rio T.G."/>
            <person name="Tice H."/>
            <person name="Deshpande S."/>
            <person name="Cheng J.F."/>
            <person name="Tapia R."/>
            <person name="Han C."/>
            <person name="Goodwin L."/>
            <person name="Pitluck S."/>
            <person name="Liolios K."/>
            <person name="Mavromatis K."/>
            <person name="Mikhailova N."/>
            <person name="Pati A."/>
            <person name="Chen A."/>
            <person name="Palaniappan K."/>
            <person name="Land M."/>
            <person name="Hauser L."/>
            <person name="Chang Y.J."/>
            <person name="Jeffries C.D."/>
            <person name="Brambilla E."/>
            <person name="Rohde M."/>
            <person name="Goker M."/>
            <person name="Tindall B.J."/>
            <person name="Woyke T."/>
            <person name="Bristow J."/>
            <person name="Eisen J.A."/>
            <person name="Markowitz V."/>
            <person name="Hugenholtz P."/>
            <person name="Kyrpides N.C."/>
            <person name="Klenk H.P."/>
            <person name="Lapidus A."/>
        </authorList>
    </citation>
    <scope>NUCLEOTIDE SEQUENCE [LARGE SCALE GENOMIC DNA]</scope>
    <source>
        <strain evidence="5">DSM 17093 / CIP 108686 / LMG 22925 / RQ-24</strain>
    </source>
</reference>
<evidence type="ECO:0000256" key="2">
    <source>
        <dbReference type="SAM" id="SignalP"/>
    </source>
</evidence>
<dbReference type="STRING" id="649638.Trad_0824"/>
<organism evidence="4 5">
    <name type="scientific">Truepera radiovictrix (strain DSM 17093 / CIP 108686 / LMG 22925 / RQ-24)</name>
    <dbReference type="NCBI Taxonomy" id="649638"/>
    <lineage>
        <taxon>Bacteria</taxon>
        <taxon>Thermotogati</taxon>
        <taxon>Deinococcota</taxon>
        <taxon>Deinococci</taxon>
        <taxon>Trueperales</taxon>
        <taxon>Trueperaceae</taxon>
        <taxon>Truepera</taxon>
    </lineage>
</organism>
<keyword evidence="2" id="KW-0732">Signal</keyword>
<dbReference type="HOGENOM" id="CLU_051163_0_0_0"/>
<keyword evidence="1" id="KW-1133">Transmembrane helix</keyword>
<gene>
    <name evidence="4" type="ordered locus">Trad_0824</name>
</gene>
<name>D7CU60_TRURR</name>
<dbReference type="Gene3D" id="2.60.40.10">
    <property type="entry name" value="Immunoglobulins"/>
    <property type="match status" value="3"/>
</dbReference>
<feature type="domain" description="Alpha-galactosidase NEW3" evidence="3">
    <location>
        <begin position="53"/>
        <end position="128"/>
    </location>
</feature>
<sequence>MNRFPSSLLPVLCGFLILGGASAQPQDAEAPQTDYRGLALTTPFPATSVSLEETTTLELTVRNYGLPPQLLDLTVSEAPEGWTVTFLGNGVPVKQVQVGPDESVELSLQVEPPAEAEPGDYTLTLRAEGEGVSDELPLTLTLAQLLPPRLSLTSELPALRGGPTTSFTFNVRLQNESSTDATATLQAQTPPGFSVAFRSGGNEVTSIPVAAGETQSLSVEVSPPPNVTAGDYEVLVQATSERAQAELPLGLEITGRPELNLTSVDGVLSARAAIGQSTPLQLVVLNTGSAPAEDVSFSATTPDGWTATFEPETLPRLEPGQQEQVRLNLTPAENAIAGDYVLTLRASGEGLSESADFRITTTTSTLWGGVAVAVIAVALLVMGGAVARFGRR</sequence>
<reference evidence="5" key="1">
    <citation type="submission" date="2010-05" db="EMBL/GenBank/DDBJ databases">
        <title>The complete genome of Truepera radiovictris DSM 17093.</title>
        <authorList>
            <consortium name="US DOE Joint Genome Institute (JGI-PGF)"/>
            <person name="Lucas S."/>
            <person name="Copeland A."/>
            <person name="Lapidus A."/>
            <person name="Glavina del Rio T."/>
            <person name="Dalin E."/>
            <person name="Tice H."/>
            <person name="Bruce D."/>
            <person name="Goodwin L."/>
            <person name="Pitluck S."/>
            <person name="Kyrpides N."/>
            <person name="Mavromatis K."/>
            <person name="Ovchinnikova G."/>
            <person name="Munk A.C."/>
            <person name="Detter J.C."/>
            <person name="Han C."/>
            <person name="Tapia R."/>
            <person name="Land M."/>
            <person name="Hauser L."/>
            <person name="Markowitz V."/>
            <person name="Cheng J.-F."/>
            <person name="Hugenholtz P."/>
            <person name="Woyke T."/>
            <person name="Wu D."/>
            <person name="Tindall B."/>
            <person name="Pomrenke H.G."/>
            <person name="Brambilla E."/>
            <person name="Klenk H.-P."/>
            <person name="Eisen J.A."/>
        </authorList>
    </citation>
    <scope>NUCLEOTIDE SEQUENCE [LARGE SCALE GENOMIC DNA]</scope>
    <source>
        <strain evidence="5">DSM 17093 / CIP 108686 / LMG 22925 / RQ-24</strain>
    </source>
</reference>
<dbReference type="PANTHER" id="PTHR39198:SF1">
    <property type="entry name" value="ALPHA-GALACTOSIDASE NEW3 DOMAIN-CONTAINING PROTEIN"/>
    <property type="match status" value="1"/>
</dbReference>